<dbReference type="InterPro" id="IPR043519">
    <property type="entry name" value="NT_sf"/>
</dbReference>
<evidence type="ECO:0000313" key="2">
    <source>
        <dbReference type="EMBL" id="KKM88591.1"/>
    </source>
</evidence>
<reference evidence="2" key="1">
    <citation type="journal article" date="2015" name="Nature">
        <title>Complex archaea that bridge the gap between prokaryotes and eukaryotes.</title>
        <authorList>
            <person name="Spang A."/>
            <person name="Saw J.H."/>
            <person name="Jorgensen S.L."/>
            <person name="Zaremba-Niedzwiedzka K."/>
            <person name="Martijn J."/>
            <person name="Lind A.E."/>
            <person name="van Eijk R."/>
            <person name="Schleper C."/>
            <person name="Guy L."/>
            <person name="Ettema T.J."/>
        </authorList>
    </citation>
    <scope>NUCLEOTIDE SEQUENCE</scope>
</reference>
<sequence length="164" mass="19498">MTQVEDINLAFIKEEYFKNKLSEFLQFIFKLDLEIRSILLYGSVATGRARDDTEYLSDIDLFIISDKIRIDLLKRSKWVVNITKPVCSGVQALWRTSKEMEKYAESKYYLILDAFDEGKILYDPDNFLHNLREKIFTELKAKGVIKTDLYWQWPIKKFGDKIEY</sequence>
<dbReference type="EMBL" id="LAZR01006937">
    <property type="protein sequence ID" value="KKM88591.1"/>
    <property type="molecule type" value="Genomic_DNA"/>
</dbReference>
<dbReference type="CDD" id="cd05403">
    <property type="entry name" value="NT_KNTase_like"/>
    <property type="match status" value="1"/>
</dbReference>
<dbReference type="SUPFAM" id="SSF81301">
    <property type="entry name" value="Nucleotidyltransferase"/>
    <property type="match status" value="1"/>
</dbReference>
<feature type="domain" description="Polymerase beta nucleotidyltransferase" evidence="1">
    <location>
        <begin position="27"/>
        <end position="125"/>
    </location>
</feature>
<evidence type="ECO:0000259" key="1">
    <source>
        <dbReference type="Pfam" id="PF18765"/>
    </source>
</evidence>
<accession>A0A0F9LN34</accession>
<dbReference type="Pfam" id="PF18765">
    <property type="entry name" value="Polbeta"/>
    <property type="match status" value="1"/>
</dbReference>
<dbReference type="InterPro" id="IPR041633">
    <property type="entry name" value="Polbeta"/>
</dbReference>
<dbReference type="AlphaFoldDB" id="A0A0F9LN34"/>
<dbReference type="PANTHER" id="PTHR33933">
    <property type="entry name" value="NUCLEOTIDYLTRANSFERASE"/>
    <property type="match status" value="1"/>
</dbReference>
<dbReference type="Gene3D" id="3.30.460.10">
    <property type="entry name" value="Beta Polymerase, domain 2"/>
    <property type="match status" value="1"/>
</dbReference>
<proteinExistence type="predicted"/>
<organism evidence="2">
    <name type="scientific">marine sediment metagenome</name>
    <dbReference type="NCBI Taxonomy" id="412755"/>
    <lineage>
        <taxon>unclassified sequences</taxon>
        <taxon>metagenomes</taxon>
        <taxon>ecological metagenomes</taxon>
    </lineage>
</organism>
<comment type="caution">
    <text evidence="2">The sequence shown here is derived from an EMBL/GenBank/DDBJ whole genome shotgun (WGS) entry which is preliminary data.</text>
</comment>
<name>A0A0F9LN34_9ZZZZ</name>
<dbReference type="InterPro" id="IPR052548">
    <property type="entry name" value="Type_VII_TA_antitoxin"/>
</dbReference>
<gene>
    <name evidence="2" type="ORF">LCGC14_1257230</name>
</gene>
<dbReference type="PANTHER" id="PTHR33933:SF1">
    <property type="entry name" value="PROTEIN ADENYLYLTRANSFERASE MNTA-RELATED"/>
    <property type="match status" value="1"/>
</dbReference>
<protein>
    <recommendedName>
        <fullName evidence="1">Polymerase beta nucleotidyltransferase domain-containing protein</fullName>
    </recommendedName>
</protein>